<accession>A0A7S3PXS4</accession>
<dbReference type="AlphaFoldDB" id="A0A7S3PXS4"/>
<proteinExistence type="predicted"/>
<reference evidence="1" key="1">
    <citation type="submission" date="2021-01" db="EMBL/GenBank/DDBJ databases">
        <authorList>
            <person name="Corre E."/>
            <person name="Pelletier E."/>
            <person name="Niang G."/>
            <person name="Scheremetjew M."/>
            <person name="Finn R."/>
            <person name="Kale V."/>
            <person name="Holt S."/>
            <person name="Cochrane G."/>
            <person name="Meng A."/>
            <person name="Brown T."/>
            <person name="Cohen L."/>
        </authorList>
    </citation>
    <scope>NUCLEOTIDE SEQUENCE</scope>
    <source>
        <strain evidence="1">MM31A-1</strain>
    </source>
</reference>
<gene>
    <name evidence="1" type="ORF">CDEB00056_LOCUS4072</name>
</gene>
<dbReference type="EMBL" id="HBIO01005701">
    <property type="protein sequence ID" value="CAE0459231.1"/>
    <property type="molecule type" value="Transcribed_RNA"/>
</dbReference>
<name>A0A7S3PXS4_9STRA</name>
<protein>
    <submittedName>
        <fullName evidence="1">Uncharacterized protein</fullName>
    </submittedName>
</protein>
<organism evidence="1">
    <name type="scientific">Chaetoceros debilis</name>
    <dbReference type="NCBI Taxonomy" id="122233"/>
    <lineage>
        <taxon>Eukaryota</taxon>
        <taxon>Sar</taxon>
        <taxon>Stramenopiles</taxon>
        <taxon>Ochrophyta</taxon>
        <taxon>Bacillariophyta</taxon>
        <taxon>Coscinodiscophyceae</taxon>
        <taxon>Chaetocerotophycidae</taxon>
        <taxon>Chaetocerotales</taxon>
        <taxon>Chaetocerotaceae</taxon>
        <taxon>Chaetoceros</taxon>
    </lineage>
</organism>
<evidence type="ECO:0000313" key="1">
    <source>
        <dbReference type="EMBL" id="CAE0459231.1"/>
    </source>
</evidence>
<sequence length="203" mass="22471">MTAVNEMLSNSLTIPDDVWVDLDIAMNENDFEVLQHEAFDVTSNDFLEIAPESSDETNDLDLDQDYFRDELAIESLKQQSYRANSTSDSASPTMVASDEVMKTTRSNSSAMDTDASVHSAQLPFLTSSELDQRMEQSVSRLALSMKRSEMSRQRILQNGGGYHQHQTNMFSTFIGTSSTLATGISHGRKAVGSYMYHVGGATM</sequence>